<accession>A0AA94HM60</accession>
<dbReference type="InterPro" id="IPR004260">
    <property type="entry name" value="Pyr-dimer_DNA_glycosylase"/>
</dbReference>
<dbReference type="AlphaFoldDB" id="A0AA94HM60"/>
<dbReference type="Pfam" id="PF03013">
    <property type="entry name" value="Pyr_excise"/>
    <property type="match status" value="1"/>
</dbReference>
<organism evidence="1 2">
    <name type="scientific">Agrococcus baldri</name>
    <dbReference type="NCBI Taxonomy" id="153730"/>
    <lineage>
        <taxon>Bacteria</taxon>
        <taxon>Bacillati</taxon>
        <taxon>Actinomycetota</taxon>
        <taxon>Actinomycetes</taxon>
        <taxon>Micrococcales</taxon>
        <taxon>Microbacteriaceae</taxon>
        <taxon>Agrococcus</taxon>
    </lineage>
</organism>
<sequence length="167" mass="18553">MRLWSLHPALLDRQGLTACWREALLAQAVLAGRTRGYTRHPQLARFRAQPDPVAAIGTYLEAVAAAAEARGYRFDRTRIDRTRPVPSEAQTTGAERAGPVRRIRVTEGQLAFELDHLRAKLAARSPELPLPDHPEPHPLFLVEPGPIADWERGAATAPTESEQHHAR</sequence>
<evidence type="ECO:0000313" key="1">
    <source>
        <dbReference type="EMBL" id="SFS09692.1"/>
    </source>
</evidence>
<dbReference type="RefSeq" id="WP_092917034.1">
    <property type="nucleotide sequence ID" value="NZ_FOZN01000002.1"/>
</dbReference>
<name>A0AA94HM60_9MICO</name>
<protein>
    <recommendedName>
        <fullName evidence="3">Pyrimidine dimer DNA glycosylase /DNA-(Apurinic or apyrimidinic site) lyase</fullName>
    </recommendedName>
</protein>
<gene>
    <name evidence="1" type="ORF">SAMN04487783_1300</name>
</gene>
<evidence type="ECO:0008006" key="3">
    <source>
        <dbReference type="Google" id="ProtNLM"/>
    </source>
</evidence>
<dbReference type="EMBL" id="FOZN01000002">
    <property type="protein sequence ID" value="SFS09692.1"/>
    <property type="molecule type" value="Genomic_DNA"/>
</dbReference>
<comment type="caution">
    <text evidence="1">The sequence shown here is derived from an EMBL/GenBank/DDBJ whole genome shotgun (WGS) entry which is preliminary data.</text>
</comment>
<proteinExistence type="predicted"/>
<evidence type="ECO:0000313" key="2">
    <source>
        <dbReference type="Proteomes" id="UP000198506"/>
    </source>
</evidence>
<reference evidence="1 2" key="1">
    <citation type="submission" date="2016-10" db="EMBL/GenBank/DDBJ databases">
        <authorList>
            <person name="Varghese N."/>
            <person name="Submissions S."/>
        </authorList>
    </citation>
    <scope>NUCLEOTIDE SEQUENCE [LARGE SCALE GENOMIC DNA]</scope>
    <source>
        <strain evidence="1 2">IAM 15147</strain>
    </source>
</reference>
<keyword evidence="2" id="KW-1185">Reference proteome</keyword>
<dbReference type="Proteomes" id="UP000198506">
    <property type="component" value="Unassembled WGS sequence"/>
</dbReference>